<feature type="region of interest" description="Disordered" evidence="1">
    <location>
        <begin position="38"/>
        <end position="61"/>
    </location>
</feature>
<dbReference type="Gene3D" id="2.10.260.10">
    <property type="match status" value="1"/>
</dbReference>
<evidence type="ECO:0000256" key="1">
    <source>
        <dbReference type="SAM" id="MobiDB-lite"/>
    </source>
</evidence>
<protein>
    <submittedName>
        <fullName evidence="2">AbrB/MazE/SpoVT family DNA-binding domain-containing protein</fullName>
    </submittedName>
</protein>
<gene>
    <name evidence="2" type="ORF">ACFQU0_05300</name>
</gene>
<evidence type="ECO:0000313" key="2">
    <source>
        <dbReference type="EMBL" id="MFC7459843.1"/>
    </source>
</evidence>
<dbReference type="EMBL" id="JBHTBZ010000013">
    <property type="protein sequence ID" value="MFC7459843.1"/>
    <property type="molecule type" value="Genomic_DNA"/>
</dbReference>
<dbReference type="SUPFAM" id="SSF89447">
    <property type="entry name" value="AbrB/MazE/MraZ-like"/>
    <property type="match status" value="1"/>
</dbReference>
<evidence type="ECO:0000313" key="3">
    <source>
        <dbReference type="Proteomes" id="UP001596457"/>
    </source>
</evidence>
<keyword evidence="2" id="KW-0238">DNA-binding</keyword>
<organism evidence="2 3">
    <name type="scientific">Hydrogenophaga defluvii</name>
    <dbReference type="NCBI Taxonomy" id="249410"/>
    <lineage>
        <taxon>Bacteria</taxon>
        <taxon>Pseudomonadati</taxon>
        <taxon>Pseudomonadota</taxon>
        <taxon>Betaproteobacteria</taxon>
        <taxon>Burkholderiales</taxon>
        <taxon>Comamonadaceae</taxon>
        <taxon>Hydrogenophaga</taxon>
    </lineage>
</organism>
<dbReference type="RefSeq" id="WP_382199088.1">
    <property type="nucleotide sequence ID" value="NZ_JBHTBZ010000013.1"/>
</dbReference>
<accession>A0ABW2S9M9</accession>
<sequence length="61" mass="6444">MKLIEVGDSLGVILPEEVLASLNVTVGDSLYVTELTSGGYNLSRSDGESGDDTDPTDQNKK</sequence>
<comment type="caution">
    <text evidence="2">The sequence shown here is derived from an EMBL/GenBank/DDBJ whole genome shotgun (WGS) entry which is preliminary data.</text>
</comment>
<dbReference type="GO" id="GO:0003677">
    <property type="term" value="F:DNA binding"/>
    <property type="evidence" value="ECO:0007669"/>
    <property type="project" value="UniProtKB-KW"/>
</dbReference>
<name>A0ABW2S9M9_9BURK</name>
<proteinExistence type="predicted"/>
<dbReference type="Proteomes" id="UP001596457">
    <property type="component" value="Unassembled WGS sequence"/>
</dbReference>
<reference evidence="3" key="1">
    <citation type="journal article" date="2019" name="Int. J. Syst. Evol. Microbiol.">
        <title>The Global Catalogue of Microorganisms (GCM) 10K type strain sequencing project: providing services to taxonomists for standard genome sequencing and annotation.</title>
        <authorList>
            <consortium name="The Broad Institute Genomics Platform"/>
            <consortium name="The Broad Institute Genome Sequencing Center for Infectious Disease"/>
            <person name="Wu L."/>
            <person name="Ma J."/>
        </authorList>
    </citation>
    <scope>NUCLEOTIDE SEQUENCE [LARGE SCALE GENOMIC DNA]</scope>
    <source>
        <strain evidence="3">CCUG 53903</strain>
    </source>
</reference>
<keyword evidence="3" id="KW-1185">Reference proteome</keyword>
<dbReference type="InterPro" id="IPR037914">
    <property type="entry name" value="SpoVT-AbrB_sf"/>
</dbReference>